<keyword evidence="5" id="KW-1185">Reference proteome</keyword>
<evidence type="ECO:0000256" key="1">
    <source>
        <dbReference type="SAM" id="MobiDB-lite"/>
    </source>
</evidence>
<evidence type="ECO:0000256" key="2">
    <source>
        <dbReference type="SAM" id="Phobius"/>
    </source>
</evidence>
<evidence type="ECO:0000313" key="4">
    <source>
        <dbReference type="EMBL" id="RXW25087.1"/>
    </source>
</evidence>
<dbReference type="EMBL" id="SDEE01000009">
    <property type="protein sequence ID" value="RXW25087.1"/>
    <property type="molecule type" value="Genomic_DNA"/>
</dbReference>
<dbReference type="OrthoDB" id="3223377at2759"/>
<accession>A0A4Q2DX69</accession>
<reference evidence="4 5" key="1">
    <citation type="submission" date="2019-01" db="EMBL/GenBank/DDBJ databases">
        <title>Draft genome sequence of Psathyrella aberdarensis IHI B618.</title>
        <authorList>
            <person name="Buettner E."/>
            <person name="Kellner H."/>
        </authorList>
    </citation>
    <scope>NUCLEOTIDE SEQUENCE [LARGE SCALE GENOMIC DNA]</scope>
    <source>
        <strain evidence="4 5">IHI B618</strain>
    </source>
</reference>
<sequence length="330" mass="36527">MADDSVVLLGAFAMQVYHYYMNYAHSDRPFFVVLVCVVVAIEIAHMCMATHLTYYVLALGYTNPRVFEQTPWSGAALPAVNGLVGLCTQVFFAWRIATVTSATDALKAGRVASGVILLTGVMQCAAAFAVTIQYSFLSRQLLLLRTLKTTVIVWLAGSFTCDTIITVTMVVLLLRARGNMSFRGSRNMMNALIIHSVENGAITTFCALIDLLTFLLLPDTLYYACFEYLLGRLYANVLMATLNGRNRMREIGEPSMTEDFELALGKSTRKTPPEVSQVQFRVSFGSEDDNVDEYELKTRTQGSATFCSDRGSQFDEDVSAKGRGDQYPCQ</sequence>
<dbReference type="PANTHER" id="PTHR40465">
    <property type="entry name" value="CHROMOSOME 1, WHOLE GENOME SHOTGUN SEQUENCE"/>
    <property type="match status" value="1"/>
</dbReference>
<feature type="transmembrane region" description="Helical" evidence="2">
    <location>
        <begin position="75"/>
        <end position="94"/>
    </location>
</feature>
<feature type="transmembrane region" description="Helical" evidence="2">
    <location>
        <begin position="115"/>
        <end position="136"/>
    </location>
</feature>
<dbReference type="Proteomes" id="UP000290288">
    <property type="component" value="Unassembled WGS sequence"/>
</dbReference>
<dbReference type="PANTHER" id="PTHR40465:SF1">
    <property type="entry name" value="DUF6534 DOMAIN-CONTAINING PROTEIN"/>
    <property type="match status" value="1"/>
</dbReference>
<keyword evidence="2" id="KW-0472">Membrane</keyword>
<feature type="domain" description="DUF6534" evidence="3">
    <location>
        <begin position="158"/>
        <end position="246"/>
    </location>
</feature>
<gene>
    <name evidence="4" type="ORF">EST38_g758</name>
</gene>
<comment type="caution">
    <text evidence="4">The sequence shown here is derived from an EMBL/GenBank/DDBJ whole genome shotgun (WGS) entry which is preliminary data.</text>
</comment>
<name>A0A4Q2DX69_9AGAR</name>
<dbReference type="Pfam" id="PF20152">
    <property type="entry name" value="DUF6534"/>
    <property type="match status" value="1"/>
</dbReference>
<dbReference type="AlphaFoldDB" id="A0A4Q2DX69"/>
<feature type="transmembrane region" description="Helical" evidence="2">
    <location>
        <begin position="30"/>
        <end position="55"/>
    </location>
</feature>
<feature type="transmembrane region" description="Helical" evidence="2">
    <location>
        <begin position="6"/>
        <end position="23"/>
    </location>
</feature>
<keyword evidence="2" id="KW-1133">Transmembrane helix</keyword>
<evidence type="ECO:0000259" key="3">
    <source>
        <dbReference type="Pfam" id="PF20152"/>
    </source>
</evidence>
<feature type="transmembrane region" description="Helical" evidence="2">
    <location>
        <begin position="151"/>
        <end position="176"/>
    </location>
</feature>
<protein>
    <recommendedName>
        <fullName evidence="3">DUF6534 domain-containing protein</fullName>
    </recommendedName>
</protein>
<feature type="transmembrane region" description="Helical" evidence="2">
    <location>
        <begin position="197"/>
        <end position="215"/>
    </location>
</feature>
<organism evidence="4 5">
    <name type="scientific">Candolleomyces aberdarensis</name>
    <dbReference type="NCBI Taxonomy" id="2316362"/>
    <lineage>
        <taxon>Eukaryota</taxon>
        <taxon>Fungi</taxon>
        <taxon>Dikarya</taxon>
        <taxon>Basidiomycota</taxon>
        <taxon>Agaricomycotina</taxon>
        <taxon>Agaricomycetes</taxon>
        <taxon>Agaricomycetidae</taxon>
        <taxon>Agaricales</taxon>
        <taxon>Agaricineae</taxon>
        <taxon>Psathyrellaceae</taxon>
        <taxon>Candolleomyces</taxon>
    </lineage>
</organism>
<dbReference type="InterPro" id="IPR045339">
    <property type="entry name" value="DUF6534"/>
</dbReference>
<feature type="region of interest" description="Disordered" evidence="1">
    <location>
        <begin position="306"/>
        <end position="330"/>
    </location>
</feature>
<keyword evidence="2" id="KW-0812">Transmembrane</keyword>
<proteinExistence type="predicted"/>
<evidence type="ECO:0000313" key="5">
    <source>
        <dbReference type="Proteomes" id="UP000290288"/>
    </source>
</evidence>
<feature type="transmembrane region" description="Helical" evidence="2">
    <location>
        <begin position="221"/>
        <end position="242"/>
    </location>
</feature>